<sequence>MIKQEFPEDESAVVGSMILDPPRIDEVVPIVGAMDFSDRRLRELFVVLVDIRDAGEPVSIQSLVSRLKAYGSYDRIGGPGALGRLANTANTADAAYFARNVRNDSIIRQVRDTLREATARTRDPNQSPDQLLDFIDSRLAELRALDTTATDRTKHIAEATLGLVDNIDAAAQTESHRGIRTGLECFDRVNGGFQNGTLNVIAARPSNGKSVLAMQFAEGISRGFEFSLSDGGNYFISSQPAIPTMFVSLEMTEEELAARSLAAATRIDGRKINSYRVTASERAKLREAANAMRSMQLTLWEPHQASVSAIRAKARIASRENGLGCLVVDYLQLVDSEQGSRHEKETYRIGEICRQLKKLAKELSIPVVVCCQLNRDAENKAPTLSQLADSGKIEQHADTVTAVHRMRGDSTEAKLGIIKWRNGQTPWIDVTFDRQHCRFNEQEVWENENYCDDFAEYSS</sequence>
<dbReference type="InterPro" id="IPR036185">
    <property type="entry name" value="DNA_heli_DnaB-like_N_sf"/>
</dbReference>
<dbReference type="SUPFAM" id="SSF48024">
    <property type="entry name" value="N-terminal domain of DnaB helicase"/>
    <property type="match status" value="1"/>
</dbReference>
<reference evidence="13 14" key="1">
    <citation type="submission" date="2019-08" db="EMBL/GenBank/DDBJ databases">
        <title>Deep-cultivation of Planctomycetes and their phenomic and genomic characterization uncovers novel biology.</title>
        <authorList>
            <person name="Wiegand S."/>
            <person name="Jogler M."/>
            <person name="Boedeker C."/>
            <person name="Pinto D."/>
            <person name="Vollmers J."/>
            <person name="Rivas-Marin E."/>
            <person name="Kohn T."/>
            <person name="Peeters S.H."/>
            <person name="Heuer A."/>
            <person name="Rast P."/>
            <person name="Oberbeckmann S."/>
            <person name="Bunk B."/>
            <person name="Jeske O."/>
            <person name="Meyerdierks A."/>
            <person name="Storesund J.E."/>
            <person name="Kallscheuer N."/>
            <person name="Luecker S."/>
            <person name="Lage O.M."/>
            <person name="Pohl T."/>
            <person name="Merkel B.J."/>
            <person name="Hornburger P."/>
            <person name="Mueller R.-W."/>
            <person name="Bruemmer F."/>
            <person name="Labrenz M."/>
            <person name="Spormann A.M."/>
            <person name="Op den Camp H."/>
            <person name="Overmann J."/>
            <person name="Amann R."/>
            <person name="Jetten M.S.M."/>
            <person name="Mascher T."/>
            <person name="Medema M.H."/>
            <person name="Devos D.P."/>
            <person name="Kaster A.-K."/>
            <person name="Ovreas L."/>
            <person name="Rohde M."/>
            <person name="Galperin M.Y."/>
            <person name="Jogler C."/>
        </authorList>
    </citation>
    <scope>NUCLEOTIDE SEQUENCE [LARGE SCALE GENOMIC DNA]</scope>
    <source>
        <strain evidence="13 14">UC8</strain>
    </source>
</reference>
<dbReference type="GO" id="GO:0005524">
    <property type="term" value="F:ATP binding"/>
    <property type="evidence" value="ECO:0007669"/>
    <property type="project" value="UniProtKB-KW"/>
</dbReference>
<keyword evidence="6 13" id="KW-0347">Helicase</keyword>
<evidence type="ECO:0000256" key="4">
    <source>
        <dbReference type="ARBA" id="ARBA00022741"/>
    </source>
</evidence>
<dbReference type="GO" id="GO:0005829">
    <property type="term" value="C:cytosol"/>
    <property type="evidence" value="ECO:0007669"/>
    <property type="project" value="TreeGrafter"/>
</dbReference>
<dbReference type="PANTHER" id="PTHR30153">
    <property type="entry name" value="REPLICATIVE DNA HELICASE DNAB"/>
    <property type="match status" value="1"/>
</dbReference>
<dbReference type="InterPro" id="IPR016136">
    <property type="entry name" value="DNA_helicase_N/primase_C"/>
</dbReference>
<dbReference type="GO" id="GO:0043139">
    <property type="term" value="F:5'-3' DNA helicase activity"/>
    <property type="evidence" value="ECO:0007669"/>
    <property type="project" value="UniProtKB-EC"/>
</dbReference>
<comment type="similarity">
    <text evidence="1">Belongs to the helicase family. DnaB subfamily.</text>
</comment>
<keyword evidence="7" id="KW-0067">ATP-binding</keyword>
<dbReference type="EC" id="5.6.2.3" evidence="10"/>
<protein>
    <recommendedName>
        <fullName evidence="10">DNA 5'-3' helicase</fullName>
        <ecNumber evidence="10">5.6.2.3</ecNumber>
    </recommendedName>
</protein>
<dbReference type="GO" id="GO:0003677">
    <property type="term" value="F:DNA binding"/>
    <property type="evidence" value="ECO:0007669"/>
    <property type="project" value="UniProtKB-KW"/>
</dbReference>
<proteinExistence type="inferred from homology"/>
<accession>A0A5B9QZQ0</accession>
<keyword evidence="4" id="KW-0547">Nucleotide-binding</keyword>
<keyword evidence="3" id="KW-0235">DNA replication</keyword>
<dbReference type="EMBL" id="CP042914">
    <property type="protein sequence ID" value="QEG43459.1"/>
    <property type="molecule type" value="Genomic_DNA"/>
</dbReference>
<comment type="catalytic activity">
    <reaction evidence="11">
        <text>ATP + H2O = ADP + phosphate + H(+)</text>
        <dbReference type="Rhea" id="RHEA:13065"/>
        <dbReference type="ChEBI" id="CHEBI:15377"/>
        <dbReference type="ChEBI" id="CHEBI:15378"/>
        <dbReference type="ChEBI" id="CHEBI:30616"/>
        <dbReference type="ChEBI" id="CHEBI:43474"/>
        <dbReference type="ChEBI" id="CHEBI:456216"/>
        <dbReference type="EC" id="5.6.2.3"/>
    </reaction>
</comment>
<dbReference type="InterPro" id="IPR007694">
    <property type="entry name" value="DNA_helicase_DnaB-like_C"/>
</dbReference>
<dbReference type="Gene3D" id="1.10.860.10">
    <property type="entry name" value="DNAb Helicase, Chain A"/>
    <property type="match status" value="1"/>
</dbReference>
<evidence type="ECO:0000256" key="7">
    <source>
        <dbReference type="ARBA" id="ARBA00022840"/>
    </source>
</evidence>
<dbReference type="Gene3D" id="3.40.50.300">
    <property type="entry name" value="P-loop containing nucleotide triphosphate hydrolases"/>
    <property type="match status" value="1"/>
</dbReference>
<evidence type="ECO:0000313" key="14">
    <source>
        <dbReference type="Proteomes" id="UP000325286"/>
    </source>
</evidence>
<dbReference type="AlphaFoldDB" id="A0A5B9QZQ0"/>
<gene>
    <name evidence="13" type="primary">dnaB</name>
    <name evidence="13" type="ORF">UC8_55080</name>
</gene>
<dbReference type="Pfam" id="PF03796">
    <property type="entry name" value="DnaB_C"/>
    <property type="match status" value="1"/>
</dbReference>
<evidence type="ECO:0000259" key="12">
    <source>
        <dbReference type="PROSITE" id="PS51199"/>
    </source>
</evidence>
<organism evidence="13 14">
    <name type="scientific">Roseimaritima ulvae</name>
    <dbReference type="NCBI Taxonomy" id="980254"/>
    <lineage>
        <taxon>Bacteria</taxon>
        <taxon>Pseudomonadati</taxon>
        <taxon>Planctomycetota</taxon>
        <taxon>Planctomycetia</taxon>
        <taxon>Pirellulales</taxon>
        <taxon>Pirellulaceae</taxon>
        <taxon>Roseimaritima</taxon>
    </lineage>
</organism>
<evidence type="ECO:0000256" key="8">
    <source>
        <dbReference type="ARBA" id="ARBA00023125"/>
    </source>
</evidence>
<dbReference type="GO" id="GO:0006269">
    <property type="term" value="P:DNA replication, synthesis of primer"/>
    <property type="evidence" value="ECO:0007669"/>
    <property type="project" value="UniProtKB-KW"/>
</dbReference>
<evidence type="ECO:0000256" key="6">
    <source>
        <dbReference type="ARBA" id="ARBA00022806"/>
    </source>
</evidence>
<evidence type="ECO:0000256" key="9">
    <source>
        <dbReference type="ARBA" id="ARBA00023235"/>
    </source>
</evidence>
<evidence type="ECO:0000256" key="3">
    <source>
        <dbReference type="ARBA" id="ARBA00022705"/>
    </source>
</evidence>
<evidence type="ECO:0000256" key="5">
    <source>
        <dbReference type="ARBA" id="ARBA00022801"/>
    </source>
</evidence>
<dbReference type="GO" id="GO:1990077">
    <property type="term" value="C:primosome complex"/>
    <property type="evidence" value="ECO:0007669"/>
    <property type="project" value="UniProtKB-KW"/>
</dbReference>
<evidence type="ECO:0000256" key="1">
    <source>
        <dbReference type="ARBA" id="ARBA00008428"/>
    </source>
</evidence>
<evidence type="ECO:0000256" key="2">
    <source>
        <dbReference type="ARBA" id="ARBA00022515"/>
    </source>
</evidence>
<evidence type="ECO:0000313" key="13">
    <source>
        <dbReference type="EMBL" id="QEG43459.1"/>
    </source>
</evidence>
<name>A0A5B9QZQ0_9BACT</name>
<feature type="domain" description="SF4 helicase" evidence="12">
    <location>
        <begin position="172"/>
        <end position="446"/>
    </location>
</feature>
<keyword evidence="2" id="KW-0639">Primosome</keyword>
<dbReference type="Pfam" id="PF00772">
    <property type="entry name" value="DnaB"/>
    <property type="match status" value="1"/>
</dbReference>
<dbReference type="RefSeq" id="WP_068129759.1">
    <property type="nucleotide sequence ID" value="NZ_CP042914.1"/>
</dbReference>
<dbReference type="GO" id="GO:0016887">
    <property type="term" value="F:ATP hydrolysis activity"/>
    <property type="evidence" value="ECO:0007669"/>
    <property type="project" value="RHEA"/>
</dbReference>
<dbReference type="KEGG" id="rul:UC8_55080"/>
<dbReference type="InterPro" id="IPR007693">
    <property type="entry name" value="DNA_helicase_DnaB-like_N"/>
</dbReference>
<dbReference type="Proteomes" id="UP000325286">
    <property type="component" value="Chromosome"/>
</dbReference>
<keyword evidence="5 13" id="KW-0378">Hydrolase</keyword>
<dbReference type="InterPro" id="IPR027417">
    <property type="entry name" value="P-loop_NTPase"/>
</dbReference>
<evidence type="ECO:0000256" key="10">
    <source>
        <dbReference type="ARBA" id="ARBA00044969"/>
    </source>
</evidence>
<dbReference type="PROSITE" id="PS51199">
    <property type="entry name" value="SF4_HELICASE"/>
    <property type="match status" value="1"/>
</dbReference>
<keyword evidence="8" id="KW-0238">DNA-binding</keyword>
<dbReference type="SUPFAM" id="SSF52540">
    <property type="entry name" value="P-loop containing nucleoside triphosphate hydrolases"/>
    <property type="match status" value="1"/>
</dbReference>
<keyword evidence="9" id="KW-0413">Isomerase</keyword>
<dbReference type="PANTHER" id="PTHR30153:SF2">
    <property type="entry name" value="REPLICATIVE DNA HELICASE"/>
    <property type="match status" value="1"/>
</dbReference>
<evidence type="ECO:0000256" key="11">
    <source>
        <dbReference type="ARBA" id="ARBA00048954"/>
    </source>
</evidence>
<keyword evidence="14" id="KW-1185">Reference proteome</keyword>